<accession>A0A081FVU2</accession>
<dbReference type="AlphaFoldDB" id="A0A081FVU2"/>
<comment type="pathway">
    <text evidence="3 7">Carbohydrate degradation; pentose phosphate pathway; D-ribulose 5-phosphate from D-glucose 6-phosphate (oxidative stage): step 2/3.</text>
</comment>
<organism evidence="9 10">
    <name type="scientific">Marinobacterium lacunae</name>
    <dbReference type="NCBI Taxonomy" id="1232683"/>
    <lineage>
        <taxon>Bacteria</taxon>
        <taxon>Pseudomonadati</taxon>
        <taxon>Pseudomonadota</taxon>
        <taxon>Gammaproteobacteria</taxon>
        <taxon>Oceanospirillales</taxon>
        <taxon>Oceanospirillaceae</taxon>
        <taxon>Marinobacterium</taxon>
    </lineage>
</organism>
<dbReference type="InterPro" id="IPR006148">
    <property type="entry name" value="Glc/Gal-6P_isomerase"/>
</dbReference>
<dbReference type="eggNOG" id="COG0363">
    <property type="taxonomic scope" value="Bacteria"/>
</dbReference>
<dbReference type="GO" id="GO:0017057">
    <property type="term" value="F:6-phosphogluconolactonase activity"/>
    <property type="evidence" value="ECO:0007669"/>
    <property type="project" value="UniProtKB-UniRule"/>
</dbReference>
<proteinExistence type="inferred from homology"/>
<dbReference type="Gene3D" id="3.40.50.1360">
    <property type="match status" value="1"/>
</dbReference>
<dbReference type="InterPro" id="IPR039104">
    <property type="entry name" value="6PGL"/>
</dbReference>
<evidence type="ECO:0000313" key="9">
    <source>
        <dbReference type="EMBL" id="KEA62647.1"/>
    </source>
</evidence>
<comment type="caution">
    <text evidence="9">The sequence shown here is derived from an EMBL/GenBank/DDBJ whole genome shotgun (WGS) entry which is preliminary data.</text>
</comment>
<evidence type="ECO:0000313" key="10">
    <source>
        <dbReference type="Proteomes" id="UP000028252"/>
    </source>
</evidence>
<dbReference type="EC" id="3.1.1.31" evidence="5 7"/>
<name>A0A081FVU2_9GAMM</name>
<sequence>MNKLELHTELNQAIELKQFDQREALEAALCTRIGERLAESLERRGEAALVVSGGRTPAALFERLSRLPLAWSNVTVTLADERWVDEQHQDSNARTVRTHLLQNHAAQARFLPLVNEADTPHEGQAITEHALTQLPRVIDVVVLGMGEDGHTASFFPHAPELAQALDPKPASDCVAVTPPAAPWHRITLTLPRLLASREIIVHLCGESKLPVLQQALAVGPIAQMPIRAVLRQKKTPVAIYWAP</sequence>
<gene>
    <name evidence="7" type="primary">pgl</name>
    <name evidence="9" type="ORF">ADIMK_3119</name>
</gene>
<dbReference type="GO" id="GO:0005975">
    <property type="term" value="P:carbohydrate metabolic process"/>
    <property type="evidence" value="ECO:0007669"/>
    <property type="project" value="UniProtKB-UniRule"/>
</dbReference>
<comment type="catalytic activity">
    <reaction evidence="1 7">
        <text>6-phospho-D-glucono-1,5-lactone + H2O = 6-phospho-D-gluconate + H(+)</text>
        <dbReference type="Rhea" id="RHEA:12556"/>
        <dbReference type="ChEBI" id="CHEBI:15377"/>
        <dbReference type="ChEBI" id="CHEBI:15378"/>
        <dbReference type="ChEBI" id="CHEBI:57955"/>
        <dbReference type="ChEBI" id="CHEBI:58759"/>
        <dbReference type="EC" id="3.1.1.31"/>
    </reaction>
</comment>
<evidence type="ECO:0000259" key="8">
    <source>
        <dbReference type="Pfam" id="PF01182"/>
    </source>
</evidence>
<dbReference type="Pfam" id="PF01182">
    <property type="entry name" value="Glucosamine_iso"/>
    <property type="match status" value="1"/>
</dbReference>
<keyword evidence="10" id="KW-1185">Reference proteome</keyword>
<dbReference type="InterPro" id="IPR005900">
    <property type="entry name" value="6-phosphogluconolactonase_DevB"/>
</dbReference>
<dbReference type="RefSeq" id="WP_051693010.1">
    <property type="nucleotide sequence ID" value="NZ_JMQN01000047.1"/>
</dbReference>
<comment type="similarity">
    <text evidence="4 7">Belongs to the glucosamine/galactosamine-6-phosphate isomerase family. 6-phosphogluconolactonase subfamily.</text>
</comment>
<dbReference type="PANTHER" id="PTHR11054">
    <property type="entry name" value="6-PHOSPHOGLUCONOLACTONASE"/>
    <property type="match status" value="1"/>
</dbReference>
<dbReference type="InterPro" id="IPR037171">
    <property type="entry name" value="NagB/RpiA_transferase-like"/>
</dbReference>
<dbReference type="CDD" id="cd01400">
    <property type="entry name" value="6PGL"/>
    <property type="match status" value="1"/>
</dbReference>
<dbReference type="STRING" id="1232683.ADIMK_3119"/>
<dbReference type="NCBIfam" id="TIGR01198">
    <property type="entry name" value="pgl"/>
    <property type="match status" value="1"/>
</dbReference>
<evidence type="ECO:0000256" key="4">
    <source>
        <dbReference type="ARBA" id="ARBA00010662"/>
    </source>
</evidence>
<dbReference type="SUPFAM" id="SSF100950">
    <property type="entry name" value="NagB/RpiA/CoA transferase-like"/>
    <property type="match status" value="1"/>
</dbReference>
<evidence type="ECO:0000256" key="1">
    <source>
        <dbReference type="ARBA" id="ARBA00000832"/>
    </source>
</evidence>
<reference evidence="9 10" key="1">
    <citation type="submission" date="2014-04" db="EMBL/GenBank/DDBJ databases">
        <title>Marinobacterium kochiensis sp. nov., isolated from sediment sample collected from Kochi backwaters in Kerala, India.</title>
        <authorList>
            <person name="Singh A."/>
            <person name="Pinnaka A.K."/>
        </authorList>
    </citation>
    <scope>NUCLEOTIDE SEQUENCE [LARGE SCALE GENOMIC DNA]</scope>
    <source>
        <strain evidence="9 10">AK27</strain>
    </source>
</reference>
<evidence type="ECO:0000256" key="5">
    <source>
        <dbReference type="ARBA" id="ARBA00013198"/>
    </source>
</evidence>
<dbReference type="UniPathway" id="UPA00115">
    <property type="reaction ID" value="UER00409"/>
</dbReference>
<dbReference type="PATRIC" id="fig|1232683.4.peg.3069"/>
<dbReference type="Proteomes" id="UP000028252">
    <property type="component" value="Unassembled WGS sequence"/>
</dbReference>
<evidence type="ECO:0000256" key="2">
    <source>
        <dbReference type="ARBA" id="ARBA00002681"/>
    </source>
</evidence>
<dbReference type="PANTHER" id="PTHR11054:SF0">
    <property type="entry name" value="6-PHOSPHOGLUCONOLACTONASE"/>
    <property type="match status" value="1"/>
</dbReference>
<dbReference type="OrthoDB" id="9810967at2"/>
<keyword evidence="7 9" id="KW-0378">Hydrolase</keyword>
<comment type="function">
    <text evidence="2 7">Hydrolysis of 6-phosphogluconolactone to 6-phosphogluconate.</text>
</comment>
<protein>
    <recommendedName>
        <fullName evidence="6 7">6-phosphogluconolactonase</fullName>
        <shortName evidence="7">6PGL</shortName>
        <ecNumber evidence="5 7">3.1.1.31</ecNumber>
    </recommendedName>
</protein>
<evidence type="ECO:0000256" key="6">
    <source>
        <dbReference type="ARBA" id="ARBA00020337"/>
    </source>
</evidence>
<dbReference type="GO" id="GO:0006098">
    <property type="term" value="P:pentose-phosphate shunt"/>
    <property type="evidence" value="ECO:0007669"/>
    <property type="project" value="UniProtKB-UniPathway"/>
</dbReference>
<evidence type="ECO:0000256" key="3">
    <source>
        <dbReference type="ARBA" id="ARBA00004961"/>
    </source>
</evidence>
<evidence type="ECO:0000256" key="7">
    <source>
        <dbReference type="RuleBase" id="RU365095"/>
    </source>
</evidence>
<dbReference type="EMBL" id="JMQN01000047">
    <property type="protein sequence ID" value="KEA62647.1"/>
    <property type="molecule type" value="Genomic_DNA"/>
</dbReference>
<feature type="domain" description="Glucosamine/galactosamine-6-phosphate isomerase" evidence="8">
    <location>
        <begin position="21"/>
        <end position="233"/>
    </location>
</feature>